<evidence type="ECO:0000256" key="1">
    <source>
        <dbReference type="SAM" id="Phobius"/>
    </source>
</evidence>
<keyword evidence="1" id="KW-0472">Membrane</keyword>
<feature type="transmembrane region" description="Helical" evidence="1">
    <location>
        <begin position="48"/>
        <end position="72"/>
    </location>
</feature>
<evidence type="ECO:0008006" key="3">
    <source>
        <dbReference type="Google" id="ProtNLM"/>
    </source>
</evidence>
<reference evidence="2" key="1">
    <citation type="submission" date="2009-10" db="EMBL/GenBank/DDBJ databases">
        <title>Diversity of trophic interactions inside an arsenic-rich microbial ecosystem.</title>
        <authorList>
            <person name="Bertin P.N."/>
            <person name="Heinrich-Salmeron A."/>
            <person name="Pelletier E."/>
            <person name="Goulhen-Chollet F."/>
            <person name="Arsene-Ploetze F."/>
            <person name="Gallien S."/>
            <person name="Calteau A."/>
            <person name="Vallenet D."/>
            <person name="Casiot C."/>
            <person name="Chane-Woon-Ming B."/>
            <person name="Giloteaux L."/>
            <person name="Barakat M."/>
            <person name="Bonnefoy V."/>
            <person name="Bruneel O."/>
            <person name="Chandler M."/>
            <person name="Cleiss J."/>
            <person name="Duran R."/>
            <person name="Elbaz-Poulichet F."/>
            <person name="Fonknechten N."/>
            <person name="Lauga B."/>
            <person name="Mornico D."/>
            <person name="Ortet P."/>
            <person name="Schaeffer C."/>
            <person name="Siguier P."/>
            <person name="Alexander Thil Smith A."/>
            <person name="Van Dorsselaer A."/>
            <person name="Weissenbach J."/>
            <person name="Medigue C."/>
            <person name="Le Paslier D."/>
        </authorList>
    </citation>
    <scope>NUCLEOTIDE SEQUENCE</scope>
</reference>
<gene>
    <name evidence="2" type="ORF">CARN4_0760</name>
</gene>
<name>E6Q3K8_9ZZZZ</name>
<accession>E6Q3K8</accession>
<keyword evidence="1" id="KW-1133">Transmembrane helix</keyword>
<dbReference type="AlphaFoldDB" id="E6Q3K8"/>
<feature type="transmembrane region" description="Helical" evidence="1">
    <location>
        <begin position="6"/>
        <end position="27"/>
    </location>
</feature>
<sequence length="323" mass="35359">MNFIDDLRGSLLILGIVLLAGGISYVGDRVGHQVGRKRLTLFNIRPRYTSTIVAVATGMLIALAVVSVALLASRDVQTAFFKLASVNREISTLQQRERELGKKVNTGRLVVGVDSLMTDFYATIPQGSDLARRKEIMRAFFDDTVKFVNQTYVPFGLKPARVPKGTYQRLNATASSPQLGFLNGRANVLLIAVAHRNLFVNDRIDLSLDSVPDTLVYPAKTQIVEFKIDAGRNVNVNLSIRQLSNAVAQVLQNRGLSSALVANITPVSVYPSLSRMQQLLKSGHGSYLLVAWAATDIYPHTYLQEGQIPIVVTLLQPGQSSIP</sequence>
<dbReference type="Pfam" id="PF11283">
    <property type="entry name" value="DUF3084"/>
    <property type="match status" value="1"/>
</dbReference>
<dbReference type="InterPro" id="IPR021435">
    <property type="entry name" value="DUF3084"/>
</dbReference>
<organism evidence="2">
    <name type="scientific">mine drainage metagenome</name>
    <dbReference type="NCBI Taxonomy" id="410659"/>
    <lineage>
        <taxon>unclassified sequences</taxon>
        <taxon>metagenomes</taxon>
        <taxon>ecological metagenomes</taxon>
    </lineage>
</organism>
<comment type="caution">
    <text evidence="2">The sequence shown here is derived from an EMBL/GenBank/DDBJ whole genome shotgun (WGS) entry which is preliminary data.</text>
</comment>
<evidence type="ECO:0000313" key="2">
    <source>
        <dbReference type="EMBL" id="CBI01769.1"/>
    </source>
</evidence>
<keyword evidence="1" id="KW-0812">Transmembrane</keyword>
<proteinExistence type="predicted"/>
<protein>
    <recommendedName>
        <fullName evidence="3">DUF3084 domain-containing protein</fullName>
    </recommendedName>
</protein>
<dbReference type="EMBL" id="CABO01000024">
    <property type="protein sequence ID" value="CBI01769.1"/>
    <property type="molecule type" value="Genomic_DNA"/>
</dbReference>